<dbReference type="OrthoDB" id="9791132at2"/>
<accession>A0A0W1JDV1</accession>
<evidence type="ECO:0000313" key="2">
    <source>
        <dbReference type="Proteomes" id="UP000054623"/>
    </source>
</evidence>
<reference evidence="1 2" key="1">
    <citation type="submission" date="2015-12" db="EMBL/GenBank/DDBJ databases">
        <title>Draft Genome Sequence of Desulfitobacterium hafniense Strain DH, a Sulfate-reducing Bacterium Isolated from Paddy Soils.</title>
        <authorList>
            <person name="Bao P."/>
            <person name="Zhang X."/>
            <person name="Li G."/>
        </authorList>
    </citation>
    <scope>NUCLEOTIDE SEQUENCE [LARGE SCALE GENOMIC DNA]</scope>
    <source>
        <strain evidence="1 2">DH</strain>
    </source>
</reference>
<dbReference type="RefSeq" id="WP_058491710.1">
    <property type="nucleotide sequence ID" value="NZ_LOCK01000050.1"/>
</dbReference>
<proteinExistence type="predicted"/>
<dbReference type="AlphaFoldDB" id="A0A0W1JDV1"/>
<organism evidence="1 2">
    <name type="scientific">Desulfitobacterium hafniense</name>
    <name type="common">Desulfitobacterium frappieri</name>
    <dbReference type="NCBI Taxonomy" id="49338"/>
    <lineage>
        <taxon>Bacteria</taxon>
        <taxon>Bacillati</taxon>
        <taxon>Bacillota</taxon>
        <taxon>Clostridia</taxon>
        <taxon>Eubacteriales</taxon>
        <taxon>Desulfitobacteriaceae</taxon>
        <taxon>Desulfitobacterium</taxon>
    </lineage>
</organism>
<gene>
    <name evidence="1" type="ORF">AT727_08805</name>
</gene>
<protein>
    <submittedName>
        <fullName evidence="1">Uncharacterized protein</fullName>
    </submittedName>
</protein>
<comment type="caution">
    <text evidence="1">The sequence shown here is derived from an EMBL/GenBank/DDBJ whole genome shotgun (WGS) entry which is preliminary data.</text>
</comment>
<dbReference type="EMBL" id="LOCK01000050">
    <property type="protein sequence ID" value="KTE90017.1"/>
    <property type="molecule type" value="Genomic_DNA"/>
</dbReference>
<name>A0A0W1JDV1_DESHA</name>
<dbReference type="Proteomes" id="UP000054623">
    <property type="component" value="Unassembled WGS sequence"/>
</dbReference>
<evidence type="ECO:0000313" key="1">
    <source>
        <dbReference type="EMBL" id="KTE90017.1"/>
    </source>
</evidence>
<sequence length="69" mass="7955">MPALKTFDELLKIFLEANERFLSQNAELLITKVSERTLCGALIMAMSGVIRWRGRYFSCYQGKPDLLKE</sequence>